<evidence type="ECO:0000259" key="1">
    <source>
        <dbReference type="Pfam" id="PF03572"/>
    </source>
</evidence>
<dbReference type="Pfam" id="PF03572">
    <property type="entry name" value="Peptidase_S41"/>
    <property type="match status" value="1"/>
</dbReference>
<dbReference type="GO" id="GO:0006508">
    <property type="term" value="P:proteolysis"/>
    <property type="evidence" value="ECO:0007669"/>
    <property type="project" value="InterPro"/>
</dbReference>
<dbReference type="EMBL" id="VNWK01000009">
    <property type="protein sequence ID" value="TXJ99625.1"/>
    <property type="molecule type" value="Genomic_DNA"/>
</dbReference>
<evidence type="ECO:0000313" key="2">
    <source>
        <dbReference type="EMBL" id="RIV46741.1"/>
    </source>
</evidence>
<dbReference type="PANTHER" id="PTHR32060:SF22">
    <property type="entry name" value="CARBOXYL-TERMINAL-PROCESSING PEPTIDASE 3, CHLOROPLASTIC"/>
    <property type="match status" value="1"/>
</dbReference>
<dbReference type="GO" id="GO:0008236">
    <property type="term" value="F:serine-type peptidase activity"/>
    <property type="evidence" value="ECO:0007669"/>
    <property type="project" value="InterPro"/>
</dbReference>
<reference evidence="3 5" key="2">
    <citation type="submission" date="2019-07" db="EMBL/GenBank/DDBJ databases">
        <title>Draft genome of two Muricauda strains isolated from deep sea.</title>
        <authorList>
            <person name="Sun C."/>
        </authorList>
    </citation>
    <scope>NUCLEOTIDE SEQUENCE [LARGE SCALE GENOMIC DNA]</scope>
    <source>
        <strain evidence="3 5">72</strain>
    </source>
</reference>
<dbReference type="Gene3D" id="3.90.226.10">
    <property type="entry name" value="2-enoyl-CoA Hydratase, Chain A, domain 1"/>
    <property type="match status" value="1"/>
</dbReference>
<comment type="caution">
    <text evidence="2">The sequence shown here is derived from an EMBL/GenBank/DDBJ whole genome shotgun (WGS) entry which is preliminary data.</text>
</comment>
<evidence type="ECO:0000313" key="4">
    <source>
        <dbReference type="Proteomes" id="UP000266691"/>
    </source>
</evidence>
<proteinExistence type="predicted"/>
<dbReference type="OrthoDB" id="6397760at2"/>
<reference evidence="2 4" key="1">
    <citation type="submission" date="2018-08" db="EMBL/GenBank/DDBJ databases">
        <title>Proposal of Muricauda 72 sp.nov. and Muricauda NH166 sp.nov., isolated from seawater.</title>
        <authorList>
            <person name="Cheng H."/>
            <person name="Wu Y.-H."/>
            <person name="Guo L.-L."/>
            <person name="Xu X.-W."/>
        </authorList>
    </citation>
    <scope>NUCLEOTIDE SEQUENCE [LARGE SCALE GENOMIC DNA]</scope>
    <source>
        <strain evidence="2 4">72</strain>
    </source>
</reference>
<dbReference type="Proteomes" id="UP000266691">
    <property type="component" value="Unassembled WGS sequence"/>
</dbReference>
<accession>A0A3A1NNU9</accession>
<evidence type="ECO:0000313" key="3">
    <source>
        <dbReference type="EMBL" id="TXJ99625.1"/>
    </source>
</evidence>
<dbReference type="InterPro" id="IPR005151">
    <property type="entry name" value="Tail-specific_protease"/>
</dbReference>
<keyword evidence="5" id="KW-1185">Reference proteome</keyword>
<gene>
    <name evidence="2" type="ORF">D2V05_01925</name>
    <name evidence="3" type="ORF">FQ017_01910</name>
</gene>
<dbReference type="SUPFAM" id="SSF52096">
    <property type="entry name" value="ClpP/crotonase"/>
    <property type="match status" value="1"/>
</dbReference>
<dbReference type="PANTHER" id="PTHR32060">
    <property type="entry name" value="TAIL-SPECIFIC PROTEASE"/>
    <property type="match status" value="1"/>
</dbReference>
<dbReference type="AlphaFoldDB" id="A0A3A1NNU9"/>
<sequence length="461" mass="52453">MKNAILTSILALSSLHIFGQSATKFTKEAVREDLKYLYESLEDAHYSLYAYVTKQDFDLAYERVQNSITKESLNLLDATVLFQQLISMVNNGHTEISFPGQSYAEYAYAGGTLFPLEIAFENNRSFIRKNWSEDTGIHAGSEILGINGASMTEILAKIYPQISAERQYFKHAKIELYSFPRLYWLVFGKQNDFEIEILSDGVVKKHTIKAVDVIEGFEARRTEVLNAEKILKFYGPTAYLNPGNFSGDEIKYQAFIDSSFVKIKEHYCKNLIIDLRNNAGGDDSFSDYLVSYFADKPFKWNSNFALKTSKFLKEHTRKHNDTTSVYWQNVLKHEDGEIYTYDFEAYLPQPEQKRFAGKVYALVNRQSHSQSAVTAAQIQDYDFGAIVGEETGDYPSLYASIFQYLLPNTGIPVTVSKGYIVRVNGSTKEEGVVPDIFIKDHLLDETDEILEGLLKKIDGKP</sequence>
<dbReference type="Proteomes" id="UP000321621">
    <property type="component" value="Unassembled WGS sequence"/>
</dbReference>
<evidence type="ECO:0000313" key="5">
    <source>
        <dbReference type="Proteomes" id="UP000321621"/>
    </source>
</evidence>
<dbReference type="GO" id="GO:0004175">
    <property type="term" value="F:endopeptidase activity"/>
    <property type="evidence" value="ECO:0007669"/>
    <property type="project" value="TreeGrafter"/>
</dbReference>
<feature type="domain" description="Tail specific protease" evidence="1">
    <location>
        <begin position="239"/>
        <end position="436"/>
    </location>
</feature>
<name>A0A3A1NNU9_9FLAO</name>
<dbReference type="InterPro" id="IPR029045">
    <property type="entry name" value="ClpP/crotonase-like_dom_sf"/>
</dbReference>
<organism evidence="2 4">
    <name type="scientific">Flagellimonas pelagia</name>
    <dbReference type="NCBI Taxonomy" id="2306998"/>
    <lineage>
        <taxon>Bacteria</taxon>
        <taxon>Pseudomonadati</taxon>
        <taxon>Bacteroidota</taxon>
        <taxon>Flavobacteriia</taxon>
        <taxon>Flavobacteriales</taxon>
        <taxon>Flavobacteriaceae</taxon>
        <taxon>Flagellimonas</taxon>
    </lineage>
</organism>
<protein>
    <submittedName>
        <fullName evidence="2">Peptidase S41</fullName>
    </submittedName>
</protein>
<dbReference type="RefSeq" id="WP_119645910.1">
    <property type="nucleotide sequence ID" value="NZ_QXFI01000009.1"/>
</dbReference>
<dbReference type="EMBL" id="QXFI01000009">
    <property type="protein sequence ID" value="RIV46741.1"/>
    <property type="molecule type" value="Genomic_DNA"/>
</dbReference>